<comment type="caution">
    <text evidence="1">The sequence shown here is derived from an EMBL/GenBank/DDBJ whole genome shotgun (WGS) entry which is preliminary data.</text>
</comment>
<proteinExistence type="predicted"/>
<evidence type="ECO:0000313" key="4">
    <source>
        <dbReference type="EMBL" id="CAF5026484.1"/>
    </source>
</evidence>
<reference evidence="1" key="1">
    <citation type="submission" date="2021-02" db="EMBL/GenBank/DDBJ databases">
        <authorList>
            <person name="Nowell W R."/>
        </authorList>
    </citation>
    <scope>NUCLEOTIDE SEQUENCE</scope>
</reference>
<feature type="non-terminal residue" evidence="1">
    <location>
        <position position="50"/>
    </location>
</feature>
<dbReference type="Proteomes" id="UP000681967">
    <property type="component" value="Unassembled WGS sequence"/>
</dbReference>
<dbReference type="EMBL" id="CAJOBH010153260">
    <property type="protein sequence ID" value="CAF4853582.1"/>
    <property type="molecule type" value="Genomic_DNA"/>
</dbReference>
<dbReference type="Proteomes" id="UP000681720">
    <property type="component" value="Unassembled WGS sequence"/>
</dbReference>
<protein>
    <submittedName>
        <fullName evidence="1">Uncharacterized protein</fullName>
    </submittedName>
</protein>
<name>A0A816DJ47_9BILA</name>
<dbReference type="Proteomes" id="UP000676336">
    <property type="component" value="Unassembled WGS sequence"/>
</dbReference>
<accession>A0A816DJ47</accession>
<evidence type="ECO:0000313" key="6">
    <source>
        <dbReference type="Proteomes" id="UP000663834"/>
    </source>
</evidence>
<dbReference type="EMBL" id="CAJOBI010208149">
    <property type="protein sequence ID" value="CAF5010989.1"/>
    <property type="molecule type" value="Genomic_DNA"/>
</dbReference>
<sequence>MEDRDGKKPFVIPKTRTSNKEIVITEKPDSRNVIELFNDIKSCALEAHFD</sequence>
<dbReference type="EMBL" id="CAJOBJ010217924">
    <property type="protein sequence ID" value="CAF5026484.1"/>
    <property type="molecule type" value="Genomic_DNA"/>
</dbReference>
<evidence type="ECO:0000313" key="5">
    <source>
        <dbReference type="EMBL" id="CAF5028188.1"/>
    </source>
</evidence>
<dbReference type="AlphaFoldDB" id="A0A816DJ47"/>
<evidence type="ECO:0000313" key="3">
    <source>
        <dbReference type="EMBL" id="CAF5010989.1"/>
    </source>
</evidence>
<dbReference type="EMBL" id="CAJOBJ010218726">
    <property type="protein sequence ID" value="CAF5028188.1"/>
    <property type="molecule type" value="Genomic_DNA"/>
</dbReference>
<dbReference type="Proteomes" id="UP000663834">
    <property type="component" value="Unassembled WGS sequence"/>
</dbReference>
<organism evidence="1 6">
    <name type="scientific">Rotaria magnacalcarata</name>
    <dbReference type="NCBI Taxonomy" id="392030"/>
    <lineage>
        <taxon>Eukaryota</taxon>
        <taxon>Metazoa</taxon>
        <taxon>Spiralia</taxon>
        <taxon>Gnathifera</taxon>
        <taxon>Rotifera</taxon>
        <taxon>Eurotatoria</taxon>
        <taxon>Bdelloidea</taxon>
        <taxon>Philodinida</taxon>
        <taxon>Philodinidae</taxon>
        <taxon>Rotaria</taxon>
    </lineage>
</organism>
<dbReference type="OrthoDB" id="10033107at2759"/>
<dbReference type="EMBL" id="CAJNOW010014993">
    <property type="protein sequence ID" value="CAF1637896.1"/>
    <property type="molecule type" value="Genomic_DNA"/>
</dbReference>
<evidence type="ECO:0000313" key="2">
    <source>
        <dbReference type="EMBL" id="CAF4853582.1"/>
    </source>
</evidence>
<gene>
    <name evidence="2" type="ORF">BYL167_LOCUS50298</name>
    <name evidence="4" type="ORF">GIL414_LOCUS58659</name>
    <name evidence="5" type="ORF">GIL414_LOCUS58753</name>
    <name evidence="1" type="ORF">KQP761_LOCUS27480</name>
    <name evidence="3" type="ORF">SMN809_LOCUS57194</name>
</gene>
<evidence type="ECO:0000313" key="1">
    <source>
        <dbReference type="EMBL" id="CAF1637896.1"/>
    </source>
</evidence>